<accession>A0A0E2BAI8</accession>
<reference evidence="1" key="1">
    <citation type="submission" date="2012-10" db="EMBL/GenBank/DDBJ databases">
        <authorList>
            <person name="Harkins D.M."/>
            <person name="Durkin A.S."/>
            <person name="Brinkac L.M."/>
            <person name="Haft D.H."/>
            <person name="Selengut J.D."/>
            <person name="Sanka R."/>
            <person name="DePew J."/>
            <person name="Purushe J."/>
            <person name="Matthias M.A."/>
            <person name="Vinetz J.M."/>
            <person name="Sutton G.G."/>
            <person name="Nierman W.C."/>
            <person name="Fouts D.E."/>
        </authorList>
    </citation>
    <scope>NUCLEOTIDE SEQUENCE [LARGE SCALE GENOMIC DNA]</scope>
    <source>
        <strain evidence="1">MOR084</strain>
    </source>
</reference>
<proteinExistence type="predicted"/>
<protein>
    <submittedName>
        <fullName evidence="1">Uncharacterized protein</fullName>
    </submittedName>
</protein>
<name>A0A0E2BAI8_9LEPT</name>
<sequence>MGWLYYFFLSPLELVAVFAEIRARIKIWVKFYQHILK</sequence>
<keyword evidence="2" id="KW-1185">Reference proteome</keyword>
<dbReference type="AlphaFoldDB" id="A0A0E2BAI8"/>
<evidence type="ECO:0000313" key="2">
    <source>
        <dbReference type="Proteomes" id="UP000006329"/>
    </source>
</evidence>
<comment type="caution">
    <text evidence="1">The sequence shown here is derived from an EMBL/GenBank/DDBJ whole genome shotgun (WGS) entry which is preliminary data.</text>
</comment>
<evidence type="ECO:0000313" key="1">
    <source>
        <dbReference type="EMBL" id="EKO32361.1"/>
    </source>
</evidence>
<dbReference type="EMBL" id="AHON02000073">
    <property type="protein sequence ID" value="EKO32361.1"/>
    <property type="molecule type" value="Genomic_DNA"/>
</dbReference>
<dbReference type="Proteomes" id="UP000006329">
    <property type="component" value="Unassembled WGS sequence"/>
</dbReference>
<gene>
    <name evidence="1" type="ORF">LEP1GSC179_0866</name>
</gene>
<organism evidence="1 2">
    <name type="scientific">Leptospira santarosai str. MOR084</name>
    <dbReference type="NCBI Taxonomy" id="1049984"/>
    <lineage>
        <taxon>Bacteria</taxon>
        <taxon>Pseudomonadati</taxon>
        <taxon>Spirochaetota</taxon>
        <taxon>Spirochaetia</taxon>
        <taxon>Leptospirales</taxon>
        <taxon>Leptospiraceae</taxon>
        <taxon>Leptospira</taxon>
    </lineage>
</organism>